<dbReference type="EMBL" id="KV428311">
    <property type="protein sequence ID" value="KZT32620.1"/>
    <property type="molecule type" value="Genomic_DNA"/>
</dbReference>
<accession>A0A165XWB7</accession>
<gene>
    <name evidence="2" type="ORF">SISSUDRAFT_1092913</name>
</gene>
<feature type="region of interest" description="Disordered" evidence="1">
    <location>
        <begin position="64"/>
        <end position="98"/>
    </location>
</feature>
<keyword evidence="3" id="KW-1185">Reference proteome</keyword>
<dbReference type="AlphaFoldDB" id="A0A165XWB7"/>
<proteinExistence type="predicted"/>
<feature type="compositionally biased region" description="Low complexity" evidence="1">
    <location>
        <begin position="1"/>
        <end position="17"/>
    </location>
</feature>
<sequence length="602" mass="67504">MNSDNTTSNANSAQNDAGAPGGQIAVLNAKTTQKNTEVSGGQKANFIPLPSSYEADNGMIQAIDSTAKNTQSSVKEKKKTADTNVAKSKNPKNKKSAPIVRFSLLHLQPGANCFQVNDSDGTDTSPAKAPRQNKKKNVEEDKTEKLQEILKKRPAAEAGDSAPAVQVPAKPEWDLGFGDALLFPATTRQKHLVNFRDLDWENVQLLAEDVLLKGAHVYDNFLVIGVDSKYLITPLLATNERKPHPVELIPDAPAGALHIIAGFHRCNVSMYLALNKKKHIDRLIAALEEQEADLTPDEREEQEKFIRDEYDRWSEMYKITSRWRAHFVELDKIPDLEALRLASNDAPTGKVADDWEKMCTVALRLHAAGYTSLPRGSKQAQALIKRYVDNNGATAPVKSVYSAYNLCTYFLRHMQYAGLRYCINVSRVYADWRVSYDYFITGLLNHSLDLMDQTVMAAGAQGRAVPGFWTIPEIEEADRQFDLALRVHWLYTGPDNEKGKTKLMSGAFSNDQVEHFSELDLSNPESRFARLTTHFWREMASHYESRARELAEESQSRADSYRKMARHIQAQLNANKLVVPMLTPTYLRFLESILGSFKDGLL</sequence>
<evidence type="ECO:0000313" key="3">
    <source>
        <dbReference type="Proteomes" id="UP000076798"/>
    </source>
</evidence>
<reference evidence="2 3" key="1">
    <citation type="journal article" date="2016" name="Mol. Biol. Evol.">
        <title>Comparative Genomics of Early-Diverging Mushroom-Forming Fungi Provides Insights into the Origins of Lignocellulose Decay Capabilities.</title>
        <authorList>
            <person name="Nagy L.G."/>
            <person name="Riley R."/>
            <person name="Tritt A."/>
            <person name="Adam C."/>
            <person name="Daum C."/>
            <person name="Floudas D."/>
            <person name="Sun H."/>
            <person name="Yadav J.S."/>
            <person name="Pangilinan J."/>
            <person name="Larsson K.H."/>
            <person name="Matsuura K."/>
            <person name="Barry K."/>
            <person name="Labutti K."/>
            <person name="Kuo R."/>
            <person name="Ohm R.A."/>
            <person name="Bhattacharya S.S."/>
            <person name="Shirouzu T."/>
            <person name="Yoshinaga Y."/>
            <person name="Martin F.M."/>
            <person name="Grigoriev I.V."/>
            <person name="Hibbett D.S."/>
        </authorList>
    </citation>
    <scope>NUCLEOTIDE SEQUENCE [LARGE SCALE GENOMIC DNA]</scope>
    <source>
        <strain evidence="2 3">HHB10207 ss-3</strain>
    </source>
</reference>
<protein>
    <submittedName>
        <fullName evidence="2">Uncharacterized protein</fullName>
    </submittedName>
</protein>
<feature type="compositionally biased region" description="Polar residues" evidence="1">
    <location>
        <begin position="64"/>
        <end position="73"/>
    </location>
</feature>
<feature type="compositionally biased region" description="Polar residues" evidence="1">
    <location>
        <begin position="115"/>
        <end position="125"/>
    </location>
</feature>
<feature type="region of interest" description="Disordered" evidence="1">
    <location>
        <begin position="115"/>
        <end position="143"/>
    </location>
</feature>
<organism evidence="2 3">
    <name type="scientific">Sistotremastrum suecicum HHB10207 ss-3</name>
    <dbReference type="NCBI Taxonomy" id="1314776"/>
    <lineage>
        <taxon>Eukaryota</taxon>
        <taxon>Fungi</taxon>
        <taxon>Dikarya</taxon>
        <taxon>Basidiomycota</taxon>
        <taxon>Agaricomycotina</taxon>
        <taxon>Agaricomycetes</taxon>
        <taxon>Sistotremastrales</taxon>
        <taxon>Sistotremastraceae</taxon>
        <taxon>Sistotremastrum</taxon>
    </lineage>
</organism>
<dbReference type="Proteomes" id="UP000076798">
    <property type="component" value="Unassembled WGS sequence"/>
</dbReference>
<evidence type="ECO:0000313" key="2">
    <source>
        <dbReference type="EMBL" id="KZT32620.1"/>
    </source>
</evidence>
<evidence type="ECO:0000256" key="1">
    <source>
        <dbReference type="SAM" id="MobiDB-lite"/>
    </source>
</evidence>
<name>A0A165XWB7_9AGAM</name>
<feature type="region of interest" description="Disordered" evidence="1">
    <location>
        <begin position="1"/>
        <end position="24"/>
    </location>
</feature>